<protein>
    <submittedName>
        <fullName evidence="1">Sucrase ferredoxin</fullName>
    </submittedName>
</protein>
<dbReference type="InterPro" id="IPR009737">
    <property type="entry name" value="Aim32/Apd1-like"/>
</dbReference>
<evidence type="ECO:0000313" key="2">
    <source>
        <dbReference type="Proteomes" id="UP000651156"/>
    </source>
</evidence>
<reference evidence="1 2" key="1">
    <citation type="submission" date="2020-10" db="EMBL/GenBank/DDBJ databases">
        <authorList>
            <person name="Castelo-Branco R."/>
            <person name="Eusebio N."/>
            <person name="Adriana R."/>
            <person name="Vieira A."/>
            <person name="Brugerolle De Fraissinette N."/>
            <person name="Rezende De Castro R."/>
            <person name="Schneider M.P."/>
            <person name="Vasconcelos V."/>
            <person name="Leao P.N."/>
        </authorList>
    </citation>
    <scope>NUCLEOTIDE SEQUENCE [LARGE SCALE GENOMIC DNA]</scope>
    <source>
        <strain evidence="1 2">LEGE 06123</strain>
    </source>
</reference>
<gene>
    <name evidence="1" type="ORF">IQ230_00395</name>
</gene>
<dbReference type="PIRSF" id="PIRSF035042">
    <property type="entry name" value="UCP035042_thirdx"/>
    <property type="match status" value="1"/>
</dbReference>
<dbReference type="PANTHER" id="PTHR31902">
    <property type="entry name" value="ACTIN PATCHES DISTAL PROTEIN 1"/>
    <property type="match status" value="1"/>
</dbReference>
<name>A0ABR9UKN0_9CHRO</name>
<accession>A0ABR9UKN0</accession>
<dbReference type="Gene3D" id="3.40.30.10">
    <property type="entry name" value="Glutaredoxin"/>
    <property type="match status" value="1"/>
</dbReference>
<keyword evidence="2" id="KW-1185">Reference proteome</keyword>
<dbReference type="PANTHER" id="PTHR31902:SF22">
    <property type="entry name" value="SLL1203 PROTEIN"/>
    <property type="match status" value="1"/>
</dbReference>
<comment type="caution">
    <text evidence="1">The sequence shown here is derived from an EMBL/GenBank/DDBJ whole genome shotgun (WGS) entry which is preliminary data.</text>
</comment>
<dbReference type="CDD" id="cd03062">
    <property type="entry name" value="TRX_Fd_Sucrase"/>
    <property type="match status" value="1"/>
</dbReference>
<organism evidence="1 2">
    <name type="scientific">Gloeocapsopsis crepidinum LEGE 06123</name>
    <dbReference type="NCBI Taxonomy" id="588587"/>
    <lineage>
        <taxon>Bacteria</taxon>
        <taxon>Bacillati</taxon>
        <taxon>Cyanobacteriota</taxon>
        <taxon>Cyanophyceae</taxon>
        <taxon>Oscillatoriophycideae</taxon>
        <taxon>Chroococcales</taxon>
        <taxon>Chroococcaceae</taxon>
        <taxon>Gloeocapsopsis</taxon>
    </lineage>
</organism>
<proteinExistence type="predicted"/>
<dbReference type="RefSeq" id="WP_193929752.1">
    <property type="nucleotide sequence ID" value="NZ_CAWPMZ010000041.1"/>
</dbReference>
<evidence type="ECO:0000313" key="1">
    <source>
        <dbReference type="EMBL" id="MBE9188847.1"/>
    </source>
</evidence>
<dbReference type="EMBL" id="JADEWN010000001">
    <property type="protein sequence ID" value="MBE9188847.1"/>
    <property type="molecule type" value="Genomic_DNA"/>
</dbReference>
<dbReference type="InterPro" id="IPR010350">
    <property type="entry name" value="Aim32/Apd1-like_bac"/>
</dbReference>
<dbReference type="Proteomes" id="UP000651156">
    <property type="component" value="Unassembled WGS sequence"/>
</dbReference>
<sequence>MNRYFCAEASRQAGEDPIGWASFDEIFVMIECPPPWSTNEFESKAAPATLISLVDKLDNAEVSIRIVLIYGEAPQQSPHLIIFRQTPGISNSYCKQEAQFSDIYALVQAIPDYLSDSTLGANATPTRDILVCTHGSHDRCCGKYGYPFYRQALAIVRDLGLENVRVWQSSHFGGHRFAPTILDFPDGRCYGRLTPATFLSILTRQGDIQALKNVYRGWGILAGSEYLIASQVMERELMLQHGWDWFNYKIAYRIVEESADAVFSRVEFTVVKPDDSIQCYQAEVIEDEGRALYISGDCDGEVEKLPHRIVKNLVEIEV</sequence>
<dbReference type="Pfam" id="PF06999">
    <property type="entry name" value="Suc_Fer-like"/>
    <property type="match status" value="1"/>
</dbReference>
<dbReference type="SUPFAM" id="SSF52833">
    <property type="entry name" value="Thioredoxin-like"/>
    <property type="match status" value="1"/>
</dbReference>
<dbReference type="InterPro" id="IPR036249">
    <property type="entry name" value="Thioredoxin-like_sf"/>
</dbReference>